<dbReference type="Pfam" id="PF23778">
    <property type="entry name" value="Phage_holin_2"/>
    <property type="match status" value="1"/>
</dbReference>
<reference evidence="2 3" key="1">
    <citation type="submission" date="2017-10" db="EMBL/GenBank/DDBJ databases">
        <title>Draft genome of actinobacteria isolated from guarana (Paullinia cupana (Mart.) Ducke.</title>
        <authorList>
            <person name="Siqueira K.A."/>
            <person name="Liotti R.G."/>
            <person name="Mendes T.A."/>
            <person name="Soares M.A."/>
        </authorList>
    </citation>
    <scope>NUCLEOTIDE SEQUENCE [LARGE SCALE GENOMIC DNA]</scope>
    <source>
        <strain evidence="2 3">199</strain>
    </source>
</reference>
<proteinExistence type="predicted"/>
<feature type="transmembrane region" description="Helical" evidence="1">
    <location>
        <begin position="12"/>
        <end position="33"/>
    </location>
</feature>
<feature type="transmembrane region" description="Helical" evidence="1">
    <location>
        <begin position="45"/>
        <end position="64"/>
    </location>
</feature>
<evidence type="ECO:0000313" key="2">
    <source>
        <dbReference type="EMBL" id="RRQ81578.1"/>
    </source>
</evidence>
<dbReference type="RefSeq" id="WP_125214744.1">
    <property type="nucleotide sequence ID" value="NZ_PDES01000015.1"/>
</dbReference>
<dbReference type="EMBL" id="PDES01000015">
    <property type="protein sequence ID" value="RRQ81578.1"/>
    <property type="molecule type" value="Genomic_DNA"/>
</dbReference>
<keyword evidence="1" id="KW-1133">Transmembrane helix</keyword>
<feature type="transmembrane region" description="Helical" evidence="1">
    <location>
        <begin position="70"/>
        <end position="89"/>
    </location>
</feature>
<keyword evidence="3" id="KW-1185">Reference proteome</keyword>
<gene>
    <name evidence="2" type="ORF">CQW44_30730</name>
</gene>
<dbReference type="AlphaFoldDB" id="A0A426RZ21"/>
<name>A0A426RZ21_9ACTN</name>
<dbReference type="Proteomes" id="UP000276379">
    <property type="component" value="Unassembled WGS sequence"/>
</dbReference>
<organism evidence="2 3">
    <name type="scientific">Streptomyces griseofuscus</name>
    <dbReference type="NCBI Taxonomy" id="146922"/>
    <lineage>
        <taxon>Bacteria</taxon>
        <taxon>Bacillati</taxon>
        <taxon>Actinomycetota</taxon>
        <taxon>Actinomycetes</taxon>
        <taxon>Kitasatosporales</taxon>
        <taxon>Streptomycetaceae</taxon>
        <taxon>Streptomyces</taxon>
    </lineage>
</organism>
<evidence type="ECO:0000313" key="3">
    <source>
        <dbReference type="Proteomes" id="UP000276379"/>
    </source>
</evidence>
<protein>
    <submittedName>
        <fullName evidence="2">Uncharacterized protein</fullName>
    </submittedName>
</protein>
<dbReference type="InterPro" id="IPR056964">
    <property type="entry name" value="Phage_holin"/>
</dbReference>
<keyword evidence="1" id="KW-0812">Transmembrane</keyword>
<evidence type="ECO:0000256" key="1">
    <source>
        <dbReference type="SAM" id="Phobius"/>
    </source>
</evidence>
<sequence length="108" mass="12082">MNDLGVDTWMNAIMSALGAIACATFAITYHVRAAWWRSDIGKNQMAFAVVIGLLCLYTVAATFWKEQCVLVVLHVVRTLVLLAVAALMVQRTRLLLRAQRDFRDRTGV</sequence>
<keyword evidence="1" id="KW-0472">Membrane</keyword>
<comment type="caution">
    <text evidence="2">The sequence shown here is derived from an EMBL/GenBank/DDBJ whole genome shotgun (WGS) entry which is preliminary data.</text>
</comment>
<accession>A0A426RZ21</accession>